<accession>A0AA43GR86</accession>
<evidence type="ECO:0000313" key="4">
    <source>
        <dbReference type="EMBL" id="MDH6060050.1"/>
    </source>
</evidence>
<comment type="caution">
    <text evidence="4">The sequence shown here is derived from an EMBL/GenBank/DDBJ whole genome shotgun (WGS) entry which is preliminary data.</text>
</comment>
<feature type="domain" description="Glycosyl transferase family 1" evidence="2">
    <location>
        <begin position="199"/>
        <end position="352"/>
    </location>
</feature>
<dbReference type="Proteomes" id="UP001159387">
    <property type="component" value="Unassembled WGS sequence"/>
</dbReference>
<dbReference type="PANTHER" id="PTHR46401:SF2">
    <property type="entry name" value="GLYCOSYLTRANSFERASE WBBK-RELATED"/>
    <property type="match status" value="1"/>
</dbReference>
<dbReference type="GO" id="GO:0009103">
    <property type="term" value="P:lipopolysaccharide biosynthetic process"/>
    <property type="evidence" value="ECO:0007669"/>
    <property type="project" value="TreeGrafter"/>
</dbReference>
<dbReference type="AlphaFoldDB" id="A0AA43GR86"/>
<evidence type="ECO:0000259" key="2">
    <source>
        <dbReference type="Pfam" id="PF00534"/>
    </source>
</evidence>
<dbReference type="Pfam" id="PF13439">
    <property type="entry name" value="Glyco_transf_4"/>
    <property type="match status" value="1"/>
</dbReference>
<evidence type="ECO:0000259" key="3">
    <source>
        <dbReference type="Pfam" id="PF13439"/>
    </source>
</evidence>
<reference evidence="4 5" key="1">
    <citation type="journal article" date="2023" name="J. Phycol.">
        <title>Chrysosporum ovalisporum is synonymous with the true-branching cyanobacterium Umezakia natans (Nostocales/Aphanizomenonaceae).</title>
        <authorList>
            <person name="McGregor G.B."/>
            <person name="Sendall B.C."/>
            <person name="Niiyama Y."/>
            <person name="Tuji A."/>
            <person name="Willis A."/>
        </authorList>
    </citation>
    <scope>NUCLEOTIDE SEQUENCE [LARGE SCALE GENOMIC DNA]</scope>
    <source>
        <strain evidence="4 5">ANA360D</strain>
    </source>
</reference>
<dbReference type="SUPFAM" id="SSF53756">
    <property type="entry name" value="UDP-Glycosyltransferase/glycogen phosphorylase"/>
    <property type="match status" value="1"/>
</dbReference>
<name>A0AA43GR86_9CYAN</name>
<dbReference type="Pfam" id="PF00534">
    <property type="entry name" value="Glycos_transf_1"/>
    <property type="match status" value="1"/>
</dbReference>
<dbReference type="RefSeq" id="WP_280654062.1">
    <property type="nucleotide sequence ID" value="NZ_JANQDH010000041.1"/>
</dbReference>
<organism evidence="4 5">
    <name type="scientific">Chrysosporum bergii ANA360D</name>
    <dbReference type="NCBI Taxonomy" id="617107"/>
    <lineage>
        <taxon>Bacteria</taxon>
        <taxon>Bacillati</taxon>
        <taxon>Cyanobacteriota</taxon>
        <taxon>Cyanophyceae</taxon>
        <taxon>Nostocales</taxon>
        <taxon>Nodulariaceae</taxon>
        <taxon>Chrysosporum</taxon>
    </lineage>
</organism>
<evidence type="ECO:0000256" key="1">
    <source>
        <dbReference type="ARBA" id="ARBA00022679"/>
    </source>
</evidence>
<dbReference type="InterPro" id="IPR028098">
    <property type="entry name" value="Glyco_trans_4-like_N"/>
</dbReference>
<dbReference type="InterPro" id="IPR001296">
    <property type="entry name" value="Glyco_trans_1"/>
</dbReference>
<dbReference type="Gene3D" id="3.40.50.2000">
    <property type="entry name" value="Glycogen Phosphorylase B"/>
    <property type="match status" value="2"/>
</dbReference>
<proteinExistence type="predicted"/>
<gene>
    <name evidence="4" type="ORF">NWP17_06300</name>
</gene>
<dbReference type="GO" id="GO:0016757">
    <property type="term" value="F:glycosyltransferase activity"/>
    <property type="evidence" value="ECO:0007669"/>
    <property type="project" value="InterPro"/>
</dbReference>
<dbReference type="EMBL" id="JANQDH010000041">
    <property type="protein sequence ID" value="MDH6060050.1"/>
    <property type="molecule type" value="Genomic_DNA"/>
</dbReference>
<keyword evidence="5" id="KW-1185">Reference proteome</keyword>
<dbReference type="CDD" id="cd03809">
    <property type="entry name" value="GT4_MtfB-like"/>
    <property type="match status" value="1"/>
</dbReference>
<keyword evidence="1" id="KW-0808">Transferase</keyword>
<dbReference type="PANTHER" id="PTHR46401">
    <property type="entry name" value="GLYCOSYLTRANSFERASE WBBK-RELATED"/>
    <property type="match status" value="1"/>
</dbReference>
<sequence>MKIAFNARLLKSPTLRGWNRYTINLLVELSLLGIEVFLYSDSPLHESHLAKLSKNSYQVRISPPMRYLTWEQYWLPKQCKKDQVDILHCPMNFGLPWSSPCPRVLTLHDAIDQIYYSHYQPWYQRLTLPNIQSEFYHWIARHRAEHIITVSQYSKQDIIKHLHIPEEKITVIYEGADPRFHNAVTEAQRREVRSKYKLQLPYIFYVGGWEKRKNISFLVKAFAESGLNGVELVLAGGKDQQLSQLLQLGESLKINNRLRLLGWVDDTELPALYAEAVCFVYPSEYEGFGLQLCEAMAVGCPVLAARSSCLPEVLGDGGETFRLDDLKELSTLLSQLCENKNFQEDLKQRGYQKSKSYGWKDTAVATQKLYSAMM</sequence>
<evidence type="ECO:0000313" key="5">
    <source>
        <dbReference type="Proteomes" id="UP001159387"/>
    </source>
</evidence>
<protein>
    <submittedName>
        <fullName evidence="4">Glycosyltransferase family 4 protein</fullName>
    </submittedName>
</protein>
<feature type="domain" description="Glycosyltransferase subfamily 4-like N-terminal" evidence="3">
    <location>
        <begin position="17"/>
        <end position="178"/>
    </location>
</feature>